<dbReference type="InterPro" id="IPR000524">
    <property type="entry name" value="Tscrpt_reg_HTH_GntR"/>
</dbReference>
<dbReference type="SMART" id="SM00345">
    <property type="entry name" value="HTH_GNTR"/>
    <property type="match status" value="1"/>
</dbReference>
<keyword evidence="3" id="KW-0805">Transcription regulation</keyword>
<dbReference type="Pfam" id="PF00392">
    <property type="entry name" value="GntR"/>
    <property type="match status" value="1"/>
</dbReference>
<dbReference type="CDD" id="cd07377">
    <property type="entry name" value="WHTH_GntR"/>
    <property type="match status" value="1"/>
</dbReference>
<dbReference type="PROSITE" id="PS50949">
    <property type="entry name" value="HTH_GNTR"/>
    <property type="match status" value="1"/>
</dbReference>
<keyword evidence="4" id="KW-0238">DNA-binding</keyword>
<dbReference type="InterPro" id="IPR036388">
    <property type="entry name" value="WH-like_DNA-bd_sf"/>
</dbReference>
<dbReference type="SUPFAM" id="SSF53383">
    <property type="entry name" value="PLP-dependent transferases"/>
    <property type="match status" value="1"/>
</dbReference>
<organism evidence="7 8">
    <name type="scientific">Shewanella psychropiezotolerans</name>
    <dbReference type="NCBI Taxonomy" id="2593655"/>
    <lineage>
        <taxon>Bacteria</taxon>
        <taxon>Pseudomonadati</taxon>
        <taxon>Pseudomonadota</taxon>
        <taxon>Gammaproteobacteria</taxon>
        <taxon>Alteromonadales</taxon>
        <taxon>Shewanellaceae</taxon>
        <taxon>Shewanella</taxon>
    </lineage>
</organism>
<comment type="similarity">
    <text evidence="1">In the C-terminal section; belongs to the class-I pyridoxal-phosphate-dependent aminotransferase family.</text>
</comment>
<accession>A0ABX5X0F1</accession>
<evidence type="ECO:0000259" key="6">
    <source>
        <dbReference type="PROSITE" id="PS50949"/>
    </source>
</evidence>
<dbReference type="GO" id="GO:0008483">
    <property type="term" value="F:transaminase activity"/>
    <property type="evidence" value="ECO:0007669"/>
    <property type="project" value="UniProtKB-KW"/>
</dbReference>
<dbReference type="InterPro" id="IPR051446">
    <property type="entry name" value="HTH_trans_reg/aminotransferase"/>
</dbReference>
<evidence type="ECO:0000256" key="3">
    <source>
        <dbReference type="ARBA" id="ARBA00023015"/>
    </source>
</evidence>
<sequence length="456" mass="50852">MGTMWNPDLDAYTGPKYLRLFEAIEAAINRGELESGVKLPPQRRLADNVGFTIGTVTRAYALAEQKGLVEARVGAGTYVKPQFKPQRSQQQANFATCQQPLTNQISALSDALSQLAKDPHKLSVLLGYHPNPLPEQQFAFHQWLSTRGIIQSSEDLLFTHGAQQGIYVTLNGLLKPGDTLLHEANCYPGIKLAAQQLGLNSLGVPLTHDGLDLDALTQLVLEHKPKMLYLTLNNQNPTCIQYSDAQRETLLDLAQQHDFYIIEDDVNYCLPEEWKAPLWNLALSRKSKDSPLRVIYLSSLSKLFSGGLRQGFLLLPEPLRPQIKRALHSQCWMISPLNIELATRLISSKSLMGDRENLIAHRQKMGIEMSERLGLKHRWRGLTGWLQLKSPVKAHHVVTSLASSGILIRNGDDFDNHDNYIRLSIGGASSSAEFEASLLEIESCIVNLTQNAYSVM</sequence>
<keyword evidence="5" id="KW-0804">Transcription</keyword>
<evidence type="ECO:0000256" key="5">
    <source>
        <dbReference type="ARBA" id="ARBA00023163"/>
    </source>
</evidence>
<dbReference type="PANTHER" id="PTHR46577:SF1">
    <property type="entry name" value="HTH-TYPE TRANSCRIPTIONAL REGULATORY PROTEIN GABR"/>
    <property type="match status" value="1"/>
</dbReference>
<proteinExistence type="inferred from homology"/>
<dbReference type="SUPFAM" id="SSF46785">
    <property type="entry name" value="Winged helix' DNA-binding domain"/>
    <property type="match status" value="1"/>
</dbReference>
<evidence type="ECO:0000313" key="8">
    <source>
        <dbReference type="Proteomes" id="UP000315947"/>
    </source>
</evidence>
<dbReference type="RefSeq" id="WP_144046937.1">
    <property type="nucleotide sequence ID" value="NZ_CP041614.1"/>
</dbReference>
<dbReference type="CDD" id="cd00609">
    <property type="entry name" value="AAT_like"/>
    <property type="match status" value="1"/>
</dbReference>
<keyword evidence="7" id="KW-0808">Transferase</keyword>
<dbReference type="Gene3D" id="1.10.10.10">
    <property type="entry name" value="Winged helix-like DNA-binding domain superfamily/Winged helix DNA-binding domain"/>
    <property type="match status" value="1"/>
</dbReference>
<evidence type="ECO:0000313" key="7">
    <source>
        <dbReference type="EMBL" id="QDO84586.1"/>
    </source>
</evidence>
<dbReference type="Gene3D" id="3.40.640.10">
    <property type="entry name" value="Type I PLP-dependent aspartate aminotransferase-like (Major domain)"/>
    <property type="match status" value="1"/>
</dbReference>
<dbReference type="PANTHER" id="PTHR46577">
    <property type="entry name" value="HTH-TYPE TRANSCRIPTIONAL REGULATORY PROTEIN GABR"/>
    <property type="match status" value="1"/>
</dbReference>
<reference evidence="7 8" key="1">
    <citation type="submission" date="2019-07" db="EMBL/GenBank/DDBJ databases">
        <title>Shewanella sp. YLB-06 whole genomic sequence.</title>
        <authorList>
            <person name="Yu L."/>
        </authorList>
    </citation>
    <scope>NUCLEOTIDE SEQUENCE [LARGE SCALE GENOMIC DNA]</scope>
    <source>
        <strain evidence="7 8">YLB-06</strain>
    </source>
</reference>
<dbReference type="Proteomes" id="UP000315947">
    <property type="component" value="Chromosome"/>
</dbReference>
<keyword evidence="2" id="KW-0663">Pyridoxal phosphate</keyword>
<keyword evidence="8" id="KW-1185">Reference proteome</keyword>
<dbReference type="InterPro" id="IPR015421">
    <property type="entry name" value="PyrdxlP-dep_Trfase_major"/>
</dbReference>
<name>A0ABX5X0F1_9GAMM</name>
<evidence type="ECO:0000256" key="1">
    <source>
        <dbReference type="ARBA" id="ARBA00005384"/>
    </source>
</evidence>
<gene>
    <name evidence="7" type="ORF">FM037_16945</name>
</gene>
<evidence type="ECO:0000256" key="2">
    <source>
        <dbReference type="ARBA" id="ARBA00022898"/>
    </source>
</evidence>
<dbReference type="InterPro" id="IPR036390">
    <property type="entry name" value="WH_DNA-bd_sf"/>
</dbReference>
<dbReference type="EMBL" id="CP041614">
    <property type="protein sequence ID" value="QDO84586.1"/>
    <property type="molecule type" value="Genomic_DNA"/>
</dbReference>
<feature type="domain" description="HTH gntR-type" evidence="6">
    <location>
        <begin position="14"/>
        <end position="82"/>
    </location>
</feature>
<protein>
    <submittedName>
        <fullName evidence="7">PLP-dependent aminotransferase family protein</fullName>
    </submittedName>
</protein>
<evidence type="ECO:0000256" key="4">
    <source>
        <dbReference type="ARBA" id="ARBA00023125"/>
    </source>
</evidence>
<dbReference type="Pfam" id="PF00155">
    <property type="entry name" value="Aminotran_1_2"/>
    <property type="match status" value="1"/>
</dbReference>
<keyword evidence="7" id="KW-0032">Aminotransferase</keyword>
<dbReference type="InterPro" id="IPR004839">
    <property type="entry name" value="Aminotransferase_I/II_large"/>
</dbReference>
<dbReference type="InterPro" id="IPR015424">
    <property type="entry name" value="PyrdxlP-dep_Trfase"/>
</dbReference>